<sequence length="83" mass="9362">MTDSGFMTPKSMGERGGEGQQMWKRAMTPFKPSSARRDRPTMNEMQIFPLNVPMVGGRIVYKTLVDLPVYRQLKNGGLGGKLW</sequence>
<name>A0A0G4GY05_9ALVE</name>
<protein>
    <submittedName>
        <fullName evidence="2">Uncharacterized protein</fullName>
    </submittedName>
</protein>
<evidence type="ECO:0000256" key="1">
    <source>
        <dbReference type="SAM" id="MobiDB-lite"/>
    </source>
</evidence>
<reference evidence="2" key="1">
    <citation type="submission" date="2014-11" db="EMBL/GenBank/DDBJ databases">
        <authorList>
            <person name="Otto D Thomas"/>
            <person name="Naeem Raeece"/>
        </authorList>
    </citation>
    <scope>NUCLEOTIDE SEQUENCE</scope>
</reference>
<organism evidence="2">
    <name type="scientific">Chromera velia CCMP2878</name>
    <dbReference type="NCBI Taxonomy" id="1169474"/>
    <lineage>
        <taxon>Eukaryota</taxon>
        <taxon>Sar</taxon>
        <taxon>Alveolata</taxon>
        <taxon>Colpodellida</taxon>
        <taxon>Chromeraceae</taxon>
        <taxon>Chromera</taxon>
    </lineage>
</organism>
<dbReference type="AlphaFoldDB" id="A0A0G4GY05"/>
<dbReference type="EMBL" id="CDMZ01001669">
    <property type="protein sequence ID" value="CEM35992.1"/>
    <property type="molecule type" value="Genomic_DNA"/>
</dbReference>
<dbReference type="VEuPathDB" id="CryptoDB:Cvel_5390"/>
<proteinExistence type="predicted"/>
<evidence type="ECO:0000313" key="2">
    <source>
        <dbReference type="EMBL" id="CEM35992.1"/>
    </source>
</evidence>
<accession>A0A0G4GY05</accession>
<feature type="region of interest" description="Disordered" evidence="1">
    <location>
        <begin position="1"/>
        <end position="22"/>
    </location>
</feature>
<gene>
    <name evidence="2" type="ORF">Cvel_5390</name>
</gene>